<reference evidence="3" key="1">
    <citation type="submission" date="2020-09" db="EMBL/GenBank/DDBJ databases">
        <title>Whole genome shotgun sequence of Streptomyces cinnamonensis NBRC 15873.</title>
        <authorList>
            <person name="Komaki H."/>
            <person name="Tamura T."/>
        </authorList>
    </citation>
    <scope>NUCLEOTIDE SEQUENCE [LARGE SCALE GENOMIC DNA]</scope>
    <source>
        <strain evidence="3">NBRC 15873</strain>
    </source>
</reference>
<evidence type="ECO:0000313" key="2">
    <source>
        <dbReference type="EMBL" id="GHI18580.1"/>
    </source>
</evidence>
<evidence type="ECO:0000313" key="3">
    <source>
        <dbReference type="Proteomes" id="UP000660554"/>
    </source>
</evidence>
<keyword evidence="3" id="KW-1185">Reference proteome</keyword>
<sequence length="291" mass="31171">MADDDAGASTPPGRDWVSTLATIAAPTTFIGALLLYFGVSYTSAFYNYFGVDSATLGFSTQDYALRSASALYLPVGSALLVALVGTLIYYAAVAMGKRDTPPPLAIRLSPVALAACGGGLFLLGMLGGLRVWGVGAMEMPLLLSGGLVLLLYSRVLSFKLAGADYPVVRERVAVGLVLALVALASFWAAHEYAKSHGFDDAKYLAGHLRLRPTVTIDTTERLYIPHRQVRETVLPAAVGTSQRFRYRYEGLRLLAEQKGRMFLIPENWSPSCGSVVVLPANSTVRVAFRSG</sequence>
<gene>
    <name evidence="2" type="ORF">Scinn_80430</name>
</gene>
<proteinExistence type="predicted"/>
<feature type="transmembrane region" description="Helical" evidence="1">
    <location>
        <begin position="70"/>
        <end position="92"/>
    </location>
</feature>
<name>A0ABQ3P0N1_STRVG</name>
<dbReference type="RefSeq" id="WP_053613665.1">
    <property type="nucleotide sequence ID" value="NZ_BMRU01000080.1"/>
</dbReference>
<feature type="transmembrane region" description="Helical" evidence="1">
    <location>
        <begin position="172"/>
        <end position="189"/>
    </location>
</feature>
<keyword evidence="1" id="KW-0812">Transmembrane</keyword>
<feature type="transmembrane region" description="Helical" evidence="1">
    <location>
        <begin position="104"/>
        <end position="124"/>
    </location>
</feature>
<evidence type="ECO:0008006" key="4">
    <source>
        <dbReference type="Google" id="ProtNLM"/>
    </source>
</evidence>
<protein>
    <recommendedName>
        <fullName evidence="4">Integral membrane protein</fullName>
    </recommendedName>
</protein>
<dbReference type="Proteomes" id="UP000660554">
    <property type="component" value="Unassembled WGS sequence"/>
</dbReference>
<feature type="transmembrane region" description="Helical" evidence="1">
    <location>
        <begin position="20"/>
        <end position="49"/>
    </location>
</feature>
<dbReference type="EMBL" id="BNDV01000018">
    <property type="protein sequence ID" value="GHI18580.1"/>
    <property type="molecule type" value="Genomic_DNA"/>
</dbReference>
<organism evidence="2 3">
    <name type="scientific">Streptomyces virginiae</name>
    <name type="common">Streptomyces cinnamonensis</name>
    <dbReference type="NCBI Taxonomy" id="1961"/>
    <lineage>
        <taxon>Bacteria</taxon>
        <taxon>Bacillati</taxon>
        <taxon>Actinomycetota</taxon>
        <taxon>Actinomycetes</taxon>
        <taxon>Kitasatosporales</taxon>
        <taxon>Streptomycetaceae</taxon>
        <taxon>Streptomyces</taxon>
    </lineage>
</organism>
<evidence type="ECO:0000256" key="1">
    <source>
        <dbReference type="SAM" id="Phobius"/>
    </source>
</evidence>
<accession>A0ABQ3P0N1</accession>
<comment type="caution">
    <text evidence="2">The sequence shown here is derived from an EMBL/GenBank/DDBJ whole genome shotgun (WGS) entry which is preliminary data.</text>
</comment>
<keyword evidence="1" id="KW-1133">Transmembrane helix</keyword>
<keyword evidence="1" id="KW-0472">Membrane</keyword>
<feature type="transmembrane region" description="Helical" evidence="1">
    <location>
        <begin position="131"/>
        <end position="152"/>
    </location>
</feature>
<dbReference type="GeneID" id="86954595"/>